<name>W5SKK2_9SPIR</name>
<keyword evidence="10" id="KW-0614">Plasmid</keyword>
<dbReference type="SUPFAM" id="SSF63515">
    <property type="entry name" value="Outer surface protein C (OspC)"/>
    <property type="match status" value="1"/>
</dbReference>
<dbReference type="EMBL" id="CP004305">
    <property type="protein sequence ID" value="AHH07193.1"/>
    <property type="molecule type" value="Genomic_DNA"/>
</dbReference>
<organism evidence="10">
    <name type="scientific">Borrelia crocidurae DOU</name>
    <dbReference type="NCBI Taxonomy" id="1293575"/>
    <lineage>
        <taxon>Bacteria</taxon>
        <taxon>Pseudomonadati</taxon>
        <taxon>Spirochaetota</taxon>
        <taxon>Spirochaetia</taxon>
        <taxon>Spirochaetales</taxon>
        <taxon>Borreliaceae</taxon>
        <taxon>Borrelia</taxon>
    </lineage>
</organism>
<keyword evidence="9" id="KW-1133">Transmembrane helix</keyword>
<dbReference type="AlphaFoldDB" id="W5SKK2"/>
<geneLocation type="plasmid" evidence="10">
    <name>unnamed</name>
</geneLocation>
<dbReference type="GO" id="GO:0009279">
    <property type="term" value="C:cell outer membrane"/>
    <property type="evidence" value="ECO:0007669"/>
    <property type="project" value="UniProtKB-SubCell"/>
</dbReference>
<reference evidence="10" key="1">
    <citation type="submission" date="2013-02" db="EMBL/GenBank/DDBJ databases">
        <title>Comparative genomics of Borrelia species.</title>
        <authorList>
            <person name="Schwan T.G."/>
            <person name="Raffel S.J."/>
            <person name="Porcella S.F."/>
        </authorList>
    </citation>
    <scope>NUCLEOTIDE SEQUENCE</scope>
    <source>
        <strain evidence="10">DOU</strain>
        <plasmid evidence="10">unnamed</plasmid>
    </source>
</reference>
<evidence type="ECO:0000256" key="9">
    <source>
        <dbReference type="SAM" id="Phobius"/>
    </source>
</evidence>
<evidence type="ECO:0000256" key="7">
    <source>
        <dbReference type="ARBA" id="ARBA00023237"/>
    </source>
</evidence>
<evidence type="ECO:0000256" key="5">
    <source>
        <dbReference type="ARBA" id="ARBA00023136"/>
    </source>
</evidence>
<evidence type="ECO:0000256" key="2">
    <source>
        <dbReference type="ARBA" id="ARBA00004459"/>
    </source>
</evidence>
<evidence type="ECO:0000256" key="3">
    <source>
        <dbReference type="ARBA" id="ARBA00008719"/>
    </source>
</evidence>
<gene>
    <name evidence="10" type="ORF">BCD_1127</name>
</gene>
<evidence type="ECO:0000256" key="6">
    <source>
        <dbReference type="ARBA" id="ARBA00023139"/>
    </source>
</evidence>
<dbReference type="InterPro" id="IPR036437">
    <property type="entry name" value="OspC-like_sf"/>
</dbReference>
<feature type="transmembrane region" description="Helical" evidence="9">
    <location>
        <begin position="20"/>
        <end position="38"/>
    </location>
</feature>
<keyword evidence="7" id="KW-0998">Cell outer membrane</keyword>
<dbReference type="Pfam" id="PF01441">
    <property type="entry name" value="Lipoprotein_6"/>
    <property type="match status" value="1"/>
</dbReference>
<protein>
    <submittedName>
        <fullName evidence="10">Variable outer membrane protein</fullName>
    </submittedName>
</protein>
<dbReference type="InterPro" id="IPR001800">
    <property type="entry name" value="Lipoprotein_OspC"/>
</dbReference>
<evidence type="ECO:0000256" key="1">
    <source>
        <dbReference type="ARBA" id="ARBA00003932"/>
    </source>
</evidence>
<comment type="function">
    <text evidence="1">The Vlp and Vsp proteins are antigenically distinct proteins, only one vlp or vsp gene is transcriptionally active at any one time. Switching between these genes is a mechanism of host immune response evasion.</text>
</comment>
<keyword evidence="8" id="KW-0449">Lipoprotein</keyword>
<comment type="similarity">
    <text evidence="3">Belongs to the variable small protein (Vsp) family.</text>
</comment>
<keyword evidence="4" id="KW-0732">Signal</keyword>
<keyword evidence="6" id="KW-0564">Palmitate</keyword>
<sequence>MERKREGRGRREERGRGGKMRKIIGGGIILLLISIVIMSCGSGGPGEQGQATKSDGTVIDLKVVSKKIKDAVAVLASVKEIETLVKSIDELAKAIGKKIKNDGTLENETDKNGALIAGVHSVVSSVKTKVEALETRSEISNELRTKITEVKTKAGAFLNKLKEKSSDLGKNDVKDTDAKSAILITDSTKDKGASELIELNTVINTLVTASNSVLSSAILELTESSVKMVKPSNNN</sequence>
<evidence type="ECO:0000313" key="10">
    <source>
        <dbReference type="EMBL" id="AHH07193.1"/>
    </source>
</evidence>
<dbReference type="HOGENOM" id="CLU_089887_0_0_12"/>
<dbReference type="RefSeq" id="WP_277813677.1">
    <property type="nucleotide sequence ID" value="NZ_CP004305.1"/>
</dbReference>
<keyword evidence="5 9" id="KW-0472">Membrane</keyword>
<dbReference type="Gene3D" id="1.20.120.240">
    <property type="entry name" value="Lipoprotein, type 6"/>
    <property type="match status" value="1"/>
</dbReference>
<comment type="subcellular location">
    <subcellularLocation>
        <location evidence="2">Cell outer membrane</location>
        <topology evidence="2">Lipid-anchor</topology>
    </subcellularLocation>
</comment>
<keyword evidence="9" id="KW-0812">Transmembrane</keyword>
<evidence type="ECO:0000256" key="4">
    <source>
        <dbReference type="ARBA" id="ARBA00022729"/>
    </source>
</evidence>
<evidence type="ECO:0000256" key="8">
    <source>
        <dbReference type="ARBA" id="ARBA00023288"/>
    </source>
</evidence>
<proteinExistence type="inferred from homology"/>
<accession>W5SKK2</accession>